<dbReference type="Gene3D" id="3.30.1950.10">
    <property type="entry name" value="wza like domain"/>
    <property type="match status" value="1"/>
</dbReference>
<reference evidence="5" key="1">
    <citation type="submission" date="2022-01" db="EMBL/GenBank/DDBJ databases">
        <title>Novel species in genus Dyadobacter.</title>
        <authorList>
            <person name="Ma C."/>
        </authorList>
    </citation>
    <scope>NUCLEOTIDE SEQUENCE</scope>
    <source>
        <strain evidence="6">CY22</strain>
        <strain evidence="5">CY357</strain>
    </source>
</reference>
<evidence type="ECO:0000256" key="1">
    <source>
        <dbReference type="ARBA" id="ARBA00022729"/>
    </source>
</evidence>
<dbReference type="InterPro" id="IPR049712">
    <property type="entry name" value="Poly_export"/>
</dbReference>
<sequence>MILRTKRFSQITFILLFAFIAMIAGTTSCVSPKSIVYFQGDTLRYSASKIQQNYVPKIASSDMLSIIVGSLSPEANSIFNAANEFSTTSISYGTGSNNARQPFGYLVDSEGNIELPLVGKIHVEGLKMQAAADTIRNRLLVYLKEPSVNIKNINFKVSVLGEVNRPAVYVIPDEKITLPEVLSLAGDLTIYGRRNNIMIIREEMGERQYARIDLTSRDIFESPFYNLHKNDVIYVEPIKARMNTTDRTIQLAPLFLSVITALTLVIYRLR</sequence>
<dbReference type="PANTHER" id="PTHR33619">
    <property type="entry name" value="POLYSACCHARIDE EXPORT PROTEIN GFCE-RELATED"/>
    <property type="match status" value="1"/>
</dbReference>
<dbReference type="Pfam" id="PF10531">
    <property type="entry name" value="SLBB"/>
    <property type="match status" value="1"/>
</dbReference>
<dbReference type="PROSITE" id="PS51257">
    <property type="entry name" value="PROKAR_LIPOPROTEIN"/>
    <property type="match status" value="1"/>
</dbReference>
<dbReference type="EMBL" id="CP098805">
    <property type="protein sequence ID" value="USJ31329.1"/>
    <property type="molecule type" value="Genomic_DNA"/>
</dbReference>
<evidence type="ECO:0000313" key="5">
    <source>
        <dbReference type="EMBL" id="MCF2501503.1"/>
    </source>
</evidence>
<keyword evidence="2" id="KW-0472">Membrane</keyword>
<dbReference type="EMBL" id="JAKFFV010000021">
    <property type="protein sequence ID" value="MCF2501503.1"/>
    <property type="molecule type" value="Genomic_DNA"/>
</dbReference>
<dbReference type="InterPro" id="IPR003715">
    <property type="entry name" value="Poly_export_N"/>
</dbReference>
<feature type="domain" description="Polysaccharide export protein N-terminal" evidence="3">
    <location>
        <begin position="53"/>
        <end position="150"/>
    </location>
</feature>
<evidence type="ECO:0000256" key="2">
    <source>
        <dbReference type="SAM" id="Phobius"/>
    </source>
</evidence>
<keyword evidence="2" id="KW-0812">Transmembrane</keyword>
<dbReference type="RefSeq" id="WP_235164383.1">
    <property type="nucleotide sequence ID" value="NZ_CP098805.1"/>
</dbReference>
<keyword evidence="1" id="KW-0732">Signal</keyword>
<keyword evidence="2" id="KW-1133">Transmembrane helix</keyword>
<evidence type="ECO:0000259" key="4">
    <source>
        <dbReference type="Pfam" id="PF10531"/>
    </source>
</evidence>
<dbReference type="Proteomes" id="UP001139411">
    <property type="component" value="Unassembled WGS sequence"/>
</dbReference>
<evidence type="ECO:0000313" key="6">
    <source>
        <dbReference type="EMBL" id="USJ31329.1"/>
    </source>
</evidence>
<dbReference type="InterPro" id="IPR019554">
    <property type="entry name" value="Soluble_ligand-bd"/>
</dbReference>
<dbReference type="AlphaFoldDB" id="A0A9X1TWL1"/>
<dbReference type="PANTHER" id="PTHR33619:SF3">
    <property type="entry name" value="POLYSACCHARIDE EXPORT PROTEIN GFCE-RELATED"/>
    <property type="match status" value="1"/>
</dbReference>
<organism evidence="5 8">
    <name type="scientific">Dyadobacter chenhuakuii</name>
    <dbReference type="NCBI Taxonomy" id="2909339"/>
    <lineage>
        <taxon>Bacteria</taxon>
        <taxon>Pseudomonadati</taxon>
        <taxon>Bacteroidota</taxon>
        <taxon>Cytophagia</taxon>
        <taxon>Cytophagales</taxon>
        <taxon>Spirosomataceae</taxon>
        <taxon>Dyadobacter</taxon>
    </lineage>
</organism>
<feature type="domain" description="Soluble ligand binding" evidence="4">
    <location>
        <begin position="156"/>
        <end position="202"/>
    </location>
</feature>
<accession>A0A9X1TWL1</accession>
<name>A0A9X1TWL1_9BACT</name>
<evidence type="ECO:0000313" key="8">
    <source>
        <dbReference type="Proteomes" id="UP001139411"/>
    </source>
</evidence>
<dbReference type="Proteomes" id="UP001055420">
    <property type="component" value="Chromosome"/>
</dbReference>
<dbReference type="Pfam" id="PF02563">
    <property type="entry name" value="Poly_export"/>
    <property type="match status" value="1"/>
</dbReference>
<evidence type="ECO:0000313" key="7">
    <source>
        <dbReference type="Proteomes" id="UP001055420"/>
    </source>
</evidence>
<proteinExistence type="predicted"/>
<gene>
    <name evidence="5" type="ORF">L0661_24510</name>
    <name evidence="6" type="ORF">NFI80_01030</name>
</gene>
<keyword evidence="7" id="KW-1185">Reference proteome</keyword>
<dbReference type="GO" id="GO:0015159">
    <property type="term" value="F:polysaccharide transmembrane transporter activity"/>
    <property type="evidence" value="ECO:0007669"/>
    <property type="project" value="InterPro"/>
</dbReference>
<evidence type="ECO:0000259" key="3">
    <source>
        <dbReference type="Pfam" id="PF02563"/>
    </source>
</evidence>
<feature type="transmembrane region" description="Helical" evidence="2">
    <location>
        <begin position="251"/>
        <end position="269"/>
    </location>
</feature>
<protein>
    <submittedName>
        <fullName evidence="5">Polysaccharide biosynthesis/export family protein</fullName>
    </submittedName>
</protein>